<evidence type="ECO:0000313" key="1">
    <source>
        <dbReference type="EMBL" id="PFH57949.1"/>
    </source>
</evidence>
<name>A0A2A9P953_OPHUN</name>
<comment type="caution">
    <text evidence="1">The sequence shown here is derived from an EMBL/GenBank/DDBJ whole genome shotgun (WGS) entry which is preliminary data.</text>
</comment>
<dbReference type="EMBL" id="LAZP02000347">
    <property type="protein sequence ID" value="PFH57949.1"/>
    <property type="molecule type" value="Genomic_DNA"/>
</dbReference>
<evidence type="ECO:0000313" key="2">
    <source>
        <dbReference type="Proteomes" id="UP000037136"/>
    </source>
</evidence>
<gene>
    <name evidence="1" type="ORF">XA68_14357</name>
</gene>
<sequence length="90" mass="10098">MHIGGWCGDGETQLWRPETRANKGSSRLRVFVFPFFSFVSGEQKKVWTMWKAGGGMKAHLGNQSTSLVSSFHPPAVPWPTAKVEAKRYTE</sequence>
<keyword evidence="2" id="KW-1185">Reference proteome</keyword>
<dbReference type="Proteomes" id="UP000037136">
    <property type="component" value="Unassembled WGS sequence"/>
</dbReference>
<reference evidence="1 2" key="2">
    <citation type="journal article" date="2017" name="Sci. Rep.">
        <title>Ant-infecting Ophiocordyceps genomes reveal a high diversity of potential behavioral manipulation genes and a possible major role for enterotoxins.</title>
        <authorList>
            <person name="de Bekker C."/>
            <person name="Ohm R.A."/>
            <person name="Evans H.C."/>
            <person name="Brachmann A."/>
            <person name="Hughes D.P."/>
        </authorList>
    </citation>
    <scope>NUCLEOTIDE SEQUENCE [LARGE SCALE GENOMIC DNA]</scope>
    <source>
        <strain evidence="1 2">SC16a</strain>
    </source>
</reference>
<accession>A0A2A9P953</accession>
<organism evidence="1 2">
    <name type="scientific">Ophiocordyceps unilateralis</name>
    <name type="common">Zombie-ant fungus</name>
    <name type="synonym">Torrubia unilateralis</name>
    <dbReference type="NCBI Taxonomy" id="268505"/>
    <lineage>
        <taxon>Eukaryota</taxon>
        <taxon>Fungi</taxon>
        <taxon>Dikarya</taxon>
        <taxon>Ascomycota</taxon>
        <taxon>Pezizomycotina</taxon>
        <taxon>Sordariomycetes</taxon>
        <taxon>Hypocreomycetidae</taxon>
        <taxon>Hypocreales</taxon>
        <taxon>Ophiocordycipitaceae</taxon>
        <taxon>Ophiocordyceps</taxon>
    </lineage>
</organism>
<proteinExistence type="predicted"/>
<dbReference type="AlphaFoldDB" id="A0A2A9P953"/>
<protein>
    <submittedName>
        <fullName evidence="1">Uncharacterized protein</fullName>
    </submittedName>
</protein>
<reference evidence="1 2" key="1">
    <citation type="journal article" date="2015" name="BMC Genomics">
        <title>Gene expression during zombie ant biting behavior reflects the complexity underlying fungal parasitic behavioral manipulation.</title>
        <authorList>
            <person name="de Bekker C."/>
            <person name="Ohm R.A."/>
            <person name="Loreto R.G."/>
            <person name="Sebastian A."/>
            <person name="Albert I."/>
            <person name="Merrow M."/>
            <person name="Brachmann A."/>
            <person name="Hughes D.P."/>
        </authorList>
    </citation>
    <scope>NUCLEOTIDE SEQUENCE [LARGE SCALE GENOMIC DNA]</scope>
    <source>
        <strain evidence="1 2">SC16a</strain>
    </source>
</reference>